<accession>A0A1T4U1V9</accession>
<gene>
    <name evidence="1" type="ORF">SAMN04488128_10815</name>
</gene>
<proteinExistence type="predicted"/>
<keyword evidence="2" id="KW-1185">Reference proteome</keyword>
<sequence>MTHENYFLFPKLPVSPTFEQYDTTTVVYEKNSFFHFGPLSHHFANGFKSLLTRHTISANGFTFKHRAV</sequence>
<organism evidence="1 2">
    <name type="scientific">Chitinophaga eiseniae</name>
    <dbReference type="NCBI Taxonomy" id="634771"/>
    <lineage>
        <taxon>Bacteria</taxon>
        <taxon>Pseudomonadati</taxon>
        <taxon>Bacteroidota</taxon>
        <taxon>Chitinophagia</taxon>
        <taxon>Chitinophagales</taxon>
        <taxon>Chitinophagaceae</taxon>
        <taxon>Chitinophaga</taxon>
    </lineage>
</organism>
<dbReference type="EMBL" id="FUWZ01000008">
    <property type="protein sequence ID" value="SKA46732.1"/>
    <property type="molecule type" value="Genomic_DNA"/>
</dbReference>
<evidence type="ECO:0000313" key="1">
    <source>
        <dbReference type="EMBL" id="SKA46732.1"/>
    </source>
</evidence>
<reference evidence="2" key="1">
    <citation type="submission" date="2017-02" db="EMBL/GenBank/DDBJ databases">
        <authorList>
            <person name="Varghese N."/>
            <person name="Submissions S."/>
        </authorList>
    </citation>
    <scope>NUCLEOTIDE SEQUENCE [LARGE SCALE GENOMIC DNA]</scope>
    <source>
        <strain evidence="2">DSM 22224</strain>
    </source>
</reference>
<dbReference type="Proteomes" id="UP000190367">
    <property type="component" value="Unassembled WGS sequence"/>
</dbReference>
<name>A0A1T4U1V9_9BACT</name>
<evidence type="ECO:0000313" key="2">
    <source>
        <dbReference type="Proteomes" id="UP000190367"/>
    </source>
</evidence>
<protein>
    <submittedName>
        <fullName evidence="1">Uncharacterized protein</fullName>
    </submittedName>
</protein>
<dbReference type="AlphaFoldDB" id="A0A1T4U1V9"/>